<dbReference type="PANTHER" id="PTHR33938:SF15">
    <property type="entry name" value="FERULOYL ESTERASE B-RELATED"/>
    <property type="match status" value="1"/>
</dbReference>
<dbReference type="eggNOG" id="ENOG502QPXZ">
    <property type="taxonomic scope" value="Eukaryota"/>
</dbReference>
<keyword evidence="4" id="KW-0479">Metal-binding</keyword>
<keyword evidence="3" id="KW-0119">Carbohydrate metabolism</keyword>
<dbReference type="AlphaFoldDB" id="G2QUZ4"/>
<accession>G2QUZ4</accession>
<keyword evidence="12" id="KW-1185">Reference proteome</keyword>
<dbReference type="GO" id="GO:0046872">
    <property type="term" value="F:metal ion binding"/>
    <property type="evidence" value="ECO:0007669"/>
    <property type="project" value="UniProtKB-KW"/>
</dbReference>
<dbReference type="InterPro" id="IPR029058">
    <property type="entry name" value="AB_hydrolase_fold"/>
</dbReference>
<feature type="chain" id="PRO_5005131423" description="Carboxylic ester hydrolase" evidence="10">
    <location>
        <begin position="23"/>
        <end position="543"/>
    </location>
</feature>
<keyword evidence="6 10" id="KW-0378">Hydrolase</keyword>
<dbReference type="GO" id="GO:0030600">
    <property type="term" value="F:feruloyl esterase activity"/>
    <property type="evidence" value="ECO:0007669"/>
    <property type="project" value="UniProtKB-EC"/>
</dbReference>
<dbReference type="SUPFAM" id="SSF53474">
    <property type="entry name" value="alpha/beta-Hydrolases"/>
    <property type="match status" value="1"/>
</dbReference>
<dbReference type="Gene3D" id="3.40.50.1820">
    <property type="entry name" value="alpha/beta hydrolase"/>
    <property type="match status" value="1"/>
</dbReference>
<dbReference type="EC" id="3.1.1.-" evidence="10"/>
<dbReference type="PANTHER" id="PTHR33938">
    <property type="entry name" value="FERULOYL ESTERASE B-RELATED"/>
    <property type="match status" value="1"/>
</dbReference>
<evidence type="ECO:0000313" key="11">
    <source>
        <dbReference type="EMBL" id="AEO64592.1"/>
    </source>
</evidence>
<comment type="catalytic activity">
    <reaction evidence="9">
        <text>feruloyl-polysaccharide + H2O = ferulate + polysaccharide.</text>
        <dbReference type="EC" id="3.1.1.73"/>
    </reaction>
</comment>
<dbReference type="Pfam" id="PF07519">
    <property type="entry name" value="Tannase"/>
    <property type="match status" value="1"/>
</dbReference>
<comment type="similarity">
    <text evidence="1 10">Belongs to the tannase family.</text>
</comment>
<reference evidence="11 12" key="1">
    <citation type="journal article" date="2011" name="Nat. Biotechnol.">
        <title>Comparative genomic analysis of the thermophilic biomass-degrading fungi Myceliophthora thermophila and Thielavia terrestris.</title>
        <authorList>
            <person name="Berka R.M."/>
            <person name="Grigoriev I.V."/>
            <person name="Otillar R."/>
            <person name="Salamov A."/>
            <person name="Grimwood J."/>
            <person name="Reid I."/>
            <person name="Ishmael N."/>
            <person name="John T."/>
            <person name="Darmond C."/>
            <person name="Moisan M.-C."/>
            <person name="Henrissat B."/>
            <person name="Coutinho P.M."/>
            <person name="Lombard V."/>
            <person name="Natvig D.O."/>
            <person name="Lindquist E."/>
            <person name="Schmutz J."/>
            <person name="Lucas S."/>
            <person name="Harris P."/>
            <person name="Powlowski J."/>
            <person name="Bellemare A."/>
            <person name="Taylor D."/>
            <person name="Butler G."/>
            <person name="de Vries R.P."/>
            <person name="Allijn I.E."/>
            <person name="van den Brink J."/>
            <person name="Ushinsky S."/>
            <person name="Storms R."/>
            <person name="Powell A.J."/>
            <person name="Paulsen I.T."/>
            <person name="Elbourne L.D.H."/>
            <person name="Baker S.E."/>
            <person name="Magnuson J."/>
            <person name="LaBoissiere S."/>
            <person name="Clutterbuck A.J."/>
            <person name="Martinez D."/>
            <person name="Wogulis M."/>
            <person name="de Leon A.L."/>
            <person name="Rey M.W."/>
            <person name="Tsang A."/>
        </authorList>
    </citation>
    <scope>NUCLEOTIDE SEQUENCE [LARGE SCALE GENOMIC DNA]</scope>
    <source>
        <strain evidence="12">ATCC 38088 / NRRL 8126</strain>
    </source>
</reference>
<dbReference type="GO" id="GO:0045493">
    <property type="term" value="P:xylan catabolic process"/>
    <property type="evidence" value="ECO:0007669"/>
    <property type="project" value="UniProtKB-KW"/>
</dbReference>
<name>G2QUZ4_THETT</name>
<evidence type="ECO:0000256" key="5">
    <source>
        <dbReference type="ARBA" id="ARBA00022729"/>
    </source>
</evidence>
<gene>
    <name evidence="11" type="ORF">THITE_2110888</name>
</gene>
<feature type="signal peptide" evidence="10">
    <location>
        <begin position="1"/>
        <end position="22"/>
    </location>
</feature>
<evidence type="ECO:0000256" key="9">
    <source>
        <dbReference type="ARBA" id="ARBA00034075"/>
    </source>
</evidence>
<evidence type="ECO:0000256" key="10">
    <source>
        <dbReference type="RuleBase" id="RU361238"/>
    </source>
</evidence>
<dbReference type="InterPro" id="IPR011118">
    <property type="entry name" value="Tannase/feruloyl_esterase"/>
</dbReference>
<evidence type="ECO:0000256" key="8">
    <source>
        <dbReference type="ARBA" id="ARBA00023157"/>
    </source>
</evidence>
<keyword evidence="3" id="KW-0858">Xylan degradation</keyword>
<evidence type="ECO:0000256" key="2">
    <source>
        <dbReference type="ARBA" id="ARBA00022487"/>
    </source>
</evidence>
<keyword evidence="3" id="KW-0624">Polysaccharide degradation</keyword>
<dbReference type="KEGG" id="ttt:THITE_2110888"/>
<dbReference type="HOGENOM" id="CLU_014819_1_0_1"/>
<keyword evidence="7" id="KW-0106">Calcium</keyword>
<protein>
    <recommendedName>
        <fullName evidence="10">Carboxylic ester hydrolase</fullName>
        <ecNumber evidence="10">3.1.1.-</ecNumber>
    </recommendedName>
</protein>
<proteinExistence type="inferred from homology"/>
<organism evidence="11 12">
    <name type="scientific">Thermothielavioides terrestris (strain ATCC 38088 / NRRL 8126)</name>
    <name type="common">Thielavia terrestris</name>
    <dbReference type="NCBI Taxonomy" id="578455"/>
    <lineage>
        <taxon>Eukaryota</taxon>
        <taxon>Fungi</taxon>
        <taxon>Dikarya</taxon>
        <taxon>Ascomycota</taxon>
        <taxon>Pezizomycotina</taxon>
        <taxon>Sordariomycetes</taxon>
        <taxon>Sordariomycetidae</taxon>
        <taxon>Sordariales</taxon>
        <taxon>Chaetomiaceae</taxon>
        <taxon>Thermothielavioides</taxon>
        <taxon>Thermothielavioides terrestris</taxon>
    </lineage>
</organism>
<dbReference type="GeneID" id="11515475"/>
<keyword evidence="8" id="KW-1015">Disulfide bond</keyword>
<evidence type="ECO:0000256" key="7">
    <source>
        <dbReference type="ARBA" id="ARBA00022837"/>
    </source>
</evidence>
<keyword evidence="5 10" id="KW-0732">Signal</keyword>
<evidence type="ECO:0000313" key="12">
    <source>
        <dbReference type="Proteomes" id="UP000008181"/>
    </source>
</evidence>
<evidence type="ECO:0000256" key="6">
    <source>
        <dbReference type="ARBA" id="ARBA00022801"/>
    </source>
</evidence>
<sequence>MRFRLVHAAFASSLAAVAQCSGSNSCSNGNGNDNSFQQRCSKLASQLKIENATVWFSEYVAANTNISFSDTDPSCGQGPLSVGVDFCRVALRVATSSRSSISMEAWLPRNWTGRFLSTGNGGLNGCLSYDDMAYTTELGFSTVGANNGHNGTSGAPFLNNPEVVTDFAWRSVHTNVVVGKSISKTFYRQQHKKSYYLGCSTGGRQGFMSAQSFPDDFDGIVAGAPALDFNNLNSWSGHFYLLTGAAGSPTYLTPDQWTAVHQDILAQCDGIDGAVDGIIEDPELCQYRPESLICPPGTPANTSTCITGTQAATVRAVFSDLYGQNGTLVYPRMQPGSELLGEAYIYYAGQPFQYSVDWFRYVVYNNPNWNPATLGPADYAYSDALNPADIRTWSGDLSAARARGVKILHYHGQQDQIITSANSPRYYNHVAQTMSLPSSALDDFYRFFRISGMGHCSGGPGAVFIGNQRANTASLDPDQNVLTAMVRWVEEGKAPDAILGTAFVNGTAGGQIAFQRWHCKYPLRNTYTGKGDPKDPDSWKCVV</sequence>
<dbReference type="EMBL" id="CP003009">
    <property type="protein sequence ID" value="AEO64592.1"/>
    <property type="molecule type" value="Genomic_DNA"/>
</dbReference>
<dbReference type="Proteomes" id="UP000008181">
    <property type="component" value="Chromosome 1"/>
</dbReference>
<evidence type="ECO:0000256" key="4">
    <source>
        <dbReference type="ARBA" id="ARBA00022723"/>
    </source>
</evidence>
<evidence type="ECO:0000256" key="3">
    <source>
        <dbReference type="ARBA" id="ARBA00022651"/>
    </source>
</evidence>
<dbReference type="RefSeq" id="XP_003650928.1">
    <property type="nucleotide sequence ID" value="XM_003650880.1"/>
</dbReference>
<evidence type="ECO:0000256" key="1">
    <source>
        <dbReference type="ARBA" id="ARBA00006249"/>
    </source>
</evidence>
<dbReference type="OrthoDB" id="3039123at2759"/>
<keyword evidence="2" id="KW-0719">Serine esterase</keyword>